<dbReference type="CDD" id="cd17574">
    <property type="entry name" value="REC_OmpR"/>
    <property type="match status" value="1"/>
</dbReference>
<dbReference type="InterPro" id="IPR004105">
    <property type="entry name" value="CheA-like_dim"/>
</dbReference>
<reference evidence="17" key="1">
    <citation type="submission" date="2024-05" db="EMBL/GenBank/DDBJ databases">
        <title>Genome sequencing of novel strain.</title>
        <authorList>
            <person name="Ganbat D."/>
            <person name="Ganbat S."/>
            <person name="Lee S.-J."/>
        </authorList>
    </citation>
    <scope>NUCLEOTIDE SEQUENCE</scope>
    <source>
        <strain evidence="17">SMD15-11</strain>
    </source>
</reference>
<feature type="modified residue" description="4-aspartylphosphate" evidence="10">
    <location>
        <position position="936"/>
    </location>
</feature>
<dbReference type="InterPro" id="IPR051315">
    <property type="entry name" value="Bact_Chemotaxis_CheA"/>
</dbReference>
<dbReference type="PANTHER" id="PTHR43395">
    <property type="entry name" value="SENSOR HISTIDINE KINASE CHEA"/>
    <property type="match status" value="1"/>
</dbReference>
<dbReference type="SMART" id="SM00448">
    <property type="entry name" value="REC"/>
    <property type="match status" value="1"/>
</dbReference>
<dbReference type="InterPro" id="IPR002545">
    <property type="entry name" value="CheW-lke_dom"/>
</dbReference>
<dbReference type="RefSeq" id="WP_369600287.1">
    <property type="nucleotide sequence ID" value="NZ_CP154858.1"/>
</dbReference>
<comment type="function">
    <text evidence="8">Involved in the transmission of sensory signals from the chemoreceptors to the flagellar motors. CheA is autophosphorylated; it can transfer its phosphate group to either CheB or CheY.</text>
</comment>
<dbReference type="InterPro" id="IPR001789">
    <property type="entry name" value="Sig_transdc_resp-reg_receiver"/>
</dbReference>
<dbReference type="Pfam" id="PF02518">
    <property type="entry name" value="HATPase_c"/>
    <property type="match status" value="1"/>
</dbReference>
<evidence type="ECO:0000259" key="14">
    <source>
        <dbReference type="PROSITE" id="PS50110"/>
    </source>
</evidence>
<feature type="coiled-coil region" evidence="11">
    <location>
        <begin position="10"/>
        <end position="37"/>
    </location>
</feature>
<dbReference type="PANTHER" id="PTHR43395:SF1">
    <property type="entry name" value="CHEMOTAXIS PROTEIN CHEA"/>
    <property type="match status" value="1"/>
</dbReference>
<dbReference type="InterPro" id="IPR011006">
    <property type="entry name" value="CheY-like_superfamily"/>
</dbReference>
<dbReference type="CDD" id="cd00088">
    <property type="entry name" value="HPT"/>
    <property type="match status" value="2"/>
</dbReference>
<dbReference type="Pfam" id="PF01584">
    <property type="entry name" value="CheW"/>
    <property type="match status" value="1"/>
</dbReference>
<dbReference type="SMART" id="SM00073">
    <property type="entry name" value="HPT"/>
    <property type="match status" value="2"/>
</dbReference>
<dbReference type="KEGG" id="tcd:AAIA72_10575"/>
<accession>A0AB39UT30</accession>
<evidence type="ECO:0000256" key="1">
    <source>
        <dbReference type="ARBA" id="ARBA00000085"/>
    </source>
</evidence>
<dbReference type="PROSITE" id="PS50109">
    <property type="entry name" value="HIS_KIN"/>
    <property type="match status" value="1"/>
</dbReference>
<dbReference type="Pfam" id="PF01627">
    <property type="entry name" value="Hpt"/>
    <property type="match status" value="2"/>
</dbReference>
<dbReference type="CDD" id="cd16916">
    <property type="entry name" value="HATPase_CheA-like"/>
    <property type="match status" value="1"/>
</dbReference>
<dbReference type="SMART" id="SM00387">
    <property type="entry name" value="HATPase_c"/>
    <property type="match status" value="1"/>
</dbReference>
<keyword evidence="7" id="KW-0902">Two-component regulatory system</keyword>
<evidence type="ECO:0000256" key="2">
    <source>
        <dbReference type="ARBA" id="ARBA00012438"/>
    </source>
</evidence>
<evidence type="ECO:0000256" key="3">
    <source>
        <dbReference type="ARBA" id="ARBA00021495"/>
    </source>
</evidence>
<feature type="compositionally biased region" description="Low complexity" evidence="12">
    <location>
        <begin position="243"/>
        <end position="260"/>
    </location>
</feature>
<dbReference type="SUPFAM" id="SSF55874">
    <property type="entry name" value="ATPase domain of HSP90 chaperone/DNA topoisomerase II/histidine kinase"/>
    <property type="match status" value="1"/>
</dbReference>
<feature type="region of interest" description="Disordered" evidence="12">
    <location>
        <begin position="221"/>
        <end position="260"/>
    </location>
</feature>
<dbReference type="GO" id="GO:0006935">
    <property type="term" value="P:chemotaxis"/>
    <property type="evidence" value="ECO:0007669"/>
    <property type="project" value="InterPro"/>
</dbReference>
<dbReference type="InterPro" id="IPR036890">
    <property type="entry name" value="HATPase_C_sf"/>
</dbReference>
<sequence>MMDPLRQLFQEEARQHLGELEAALMRLEQGSDDADQDQACRHLHTLKGLCRLNGMEAAADWVHRVEDAVITRPDAGTWTALLDQLPALQTAIDHFCEDQPWALPELQPPLVATRQDEETLPALPALSSRELPGYMTGPEQLRLREYLTNPELVLWELAYSGPAETLIDLLNHLEPLGDVYEYLVLYQFTPPRLEALLLTPRDRAPSDLTLPDGVECLLCTRRWPPDHDPPSAPDAPATTGQDSPARTEAPAEEASAPAASKAEAFQARLKALRLDFARDKSLELEETINQILQLSQPDSGAALDEVFRQFHSLKGAGGTHGLQPVTTLSHAVETLLARVRDGELTLSERHVDLLVSAADTLRAMLDAAAGDQPCPEAPADLIQALEQAAGELSSPARKHAPQPREPEPKPAPDATPASGTAAPPDRTPCSPAPAREVPAEVLVRIPLSRVDTLINLTGELSQVQTSQAHLQGALRQLARKLDNAGHLWRQLDSQHDLSPELRYQLMQTLGRRLQETTRIAGQLAQDTETLADAGMQHTDRLISEALSLRAVSVDQLFSQLPRLVRDTARQTGKQVTLETQANAAEVDTHVLERLREPLIHMVRNAIDHGIETAEERKALGKPEQATLRISAHSQGSRVLMRIEDDGRGLDARILKDKALAKGLIQADDAQRMTPEQAWQLIFLPGFSTRDQASQVSGRGVGMDVVRHAVESLGGHIRIQSTPGQGTAFELVLPVNLSISPVILLRAGGLTCAIPKDRIEHLLKPDPTDIHTANGRPALTRDGQALPLYRLDDMLGESGRPDLPPFVLVVHSVDGPMGVLVDAILDEQWVMIRPFEGLIAELPGYAGGCISPDGQVIPILDLNALLPRARHIRTQPGSTITKADRRPTLLVAEDSLMTQQLYRSVLEGAGFRVIVADHGLDAWKVLQDETVDLVISDIQMPEMNGLELTRLIRKDTRLRHLPVILITSLENDAEREAGLEAGADAYLFKSRFLQTELLERIRLLTGEVST</sequence>
<dbReference type="PROSITE" id="PS50851">
    <property type="entry name" value="CHEW"/>
    <property type="match status" value="1"/>
</dbReference>
<evidence type="ECO:0000313" key="17">
    <source>
        <dbReference type="EMBL" id="XDT71249.1"/>
    </source>
</evidence>
<comment type="catalytic activity">
    <reaction evidence="1">
        <text>ATP + protein L-histidine = ADP + protein N-phospho-L-histidine.</text>
        <dbReference type="EC" id="2.7.13.3"/>
    </reaction>
</comment>
<feature type="domain" description="Response regulatory" evidence="14">
    <location>
        <begin position="887"/>
        <end position="1003"/>
    </location>
</feature>
<dbReference type="PRINTS" id="PR00344">
    <property type="entry name" value="BCTRLSENSOR"/>
</dbReference>
<feature type="domain" description="HPt" evidence="16">
    <location>
        <begin position="1"/>
        <end position="99"/>
    </location>
</feature>
<dbReference type="Gene3D" id="2.30.30.40">
    <property type="entry name" value="SH3 Domains"/>
    <property type="match status" value="1"/>
</dbReference>
<keyword evidence="5" id="KW-0808">Transferase</keyword>
<feature type="modified residue" description="Phosphohistidine" evidence="9">
    <location>
        <position position="44"/>
    </location>
</feature>
<keyword evidence="11" id="KW-0175">Coiled coil</keyword>
<evidence type="ECO:0000256" key="11">
    <source>
        <dbReference type="SAM" id="Coils"/>
    </source>
</evidence>
<dbReference type="InterPro" id="IPR036641">
    <property type="entry name" value="HPT_dom_sf"/>
</dbReference>
<dbReference type="SMART" id="SM00260">
    <property type="entry name" value="CheW"/>
    <property type="match status" value="1"/>
</dbReference>
<keyword evidence="6" id="KW-0418">Kinase</keyword>
<evidence type="ECO:0000256" key="9">
    <source>
        <dbReference type="PROSITE-ProRule" id="PRU00110"/>
    </source>
</evidence>
<feature type="domain" description="Histidine kinase" evidence="13">
    <location>
        <begin position="496"/>
        <end position="736"/>
    </location>
</feature>
<evidence type="ECO:0000259" key="13">
    <source>
        <dbReference type="PROSITE" id="PS50109"/>
    </source>
</evidence>
<dbReference type="EC" id="2.7.13.3" evidence="2"/>
<dbReference type="GO" id="GO:0000155">
    <property type="term" value="F:phosphorelay sensor kinase activity"/>
    <property type="evidence" value="ECO:0007669"/>
    <property type="project" value="InterPro"/>
</dbReference>
<gene>
    <name evidence="17" type="ORF">AAIA72_10575</name>
</gene>
<evidence type="ECO:0000256" key="8">
    <source>
        <dbReference type="ARBA" id="ARBA00035100"/>
    </source>
</evidence>
<name>A0AB39UT30_9GAMM</name>
<dbReference type="Gene3D" id="3.40.50.2300">
    <property type="match status" value="1"/>
</dbReference>
<organism evidence="17">
    <name type="scientific">Thermohahella caldifontis</name>
    <dbReference type="NCBI Taxonomy" id="3142973"/>
    <lineage>
        <taxon>Bacteria</taxon>
        <taxon>Pseudomonadati</taxon>
        <taxon>Pseudomonadota</taxon>
        <taxon>Gammaproteobacteria</taxon>
        <taxon>Oceanospirillales</taxon>
        <taxon>Hahellaceae</taxon>
        <taxon>Thermohahella</taxon>
    </lineage>
</organism>
<evidence type="ECO:0000259" key="16">
    <source>
        <dbReference type="PROSITE" id="PS50894"/>
    </source>
</evidence>
<keyword evidence="4 10" id="KW-0597">Phosphoprotein</keyword>
<evidence type="ECO:0000256" key="6">
    <source>
        <dbReference type="ARBA" id="ARBA00022777"/>
    </source>
</evidence>
<proteinExistence type="predicted"/>
<dbReference type="PROSITE" id="PS50894">
    <property type="entry name" value="HPT"/>
    <property type="match status" value="2"/>
</dbReference>
<protein>
    <recommendedName>
        <fullName evidence="3">Chemotaxis protein CheA</fullName>
        <ecNumber evidence="2">2.7.13.3</ecNumber>
    </recommendedName>
</protein>
<evidence type="ECO:0000256" key="5">
    <source>
        <dbReference type="ARBA" id="ARBA00022679"/>
    </source>
</evidence>
<dbReference type="SUPFAM" id="SSF47226">
    <property type="entry name" value="Histidine-containing phosphotransfer domain, HPT domain"/>
    <property type="match status" value="2"/>
</dbReference>
<dbReference type="SUPFAM" id="SSF52172">
    <property type="entry name" value="CheY-like"/>
    <property type="match status" value="1"/>
</dbReference>
<feature type="domain" description="HPt" evidence="16">
    <location>
        <begin position="265"/>
        <end position="368"/>
    </location>
</feature>
<dbReference type="InterPro" id="IPR005467">
    <property type="entry name" value="His_kinase_dom"/>
</dbReference>
<dbReference type="Pfam" id="PF00072">
    <property type="entry name" value="Response_reg"/>
    <property type="match status" value="1"/>
</dbReference>
<dbReference type="PROSITE" id="PS50110">
    <property type="entry name" value="RESPONSE_REGULATORY"/>
    <property type="match status" value="1"/>
</dbReference>
<dbReference type="SMART" id="SM01231">
    <property type="entry name" value="H-kinase_dim"/>
    <property type="match status" value="1"/>
</dbReference>
<evidence type="ECO:0000256" key="12">
    <source>
        <dbReference type="SAM" id="MobiDB-lite"/>
    </source>
</evidence>
<dbReference type="GO" id="GO:0005737">
    <property type="term" value="C:cytoplasm"/>
    <property type="evidence" value="ECO:0007669"/>
    <property type="project" value="InterPro"/>
</dbReference>
<dbReference type="InterPro" id="IPR003594">
    <property type="entry name" value="HATPase_dom"/>
</dbReference>
<dbReference type="InterPro" id="IPR004358">
    <property type="entry name" value="Sig_transdc_His_kin-like_C"/>
</dbReference>
<dbReference type="Gene3D" id="3.30.565.10">
    <property type="entry name" value="Histidine kinase-like ATPase, C-terminal domain"/>
    <property type="match status" value="1"/>
</dbReference>
<feature type="domain" description="CheW-like" evidence="15">
    <location>
        <begin position="738"/>
        <end position="870"/>
    </location>
</feature>
<dbReference type="Gene3D" id="1.20.120.160">
    <property type="entry name" value="HPT domain"/>
    <property type="match status" value="2"/>
</dbReference>
<dbReference type="InterPro" id="IPR008207">
    <property type="entry name" value="Sig_transdc_His_kin_Hpt_dom"/>
</dbReference>
<evidence type="ECO:0000256" key="4">
    <source>
        <dbReference type="ARBA" id="ARBA00022553"/>
    </source>
</evidence>
<dbReference type="FunFam" id="3.30.565.10:FF:000016">
    <property type="entry name" value="Chemotaxis protein CheA, putative"/>
    <property type="match status" value="1"/>
</dbReference>
<dbReference type="EMBL" id="CP154858">
    <property type="protein sequence ID" value="XDT71249.1"/>
    <property type="molecule type" value="Genomic_DNA"/>
</dbReference>
<feature type="region of interest" description="Disordered" evidence="12">
    <location>
        <begin position="390"/>
        <end position="433"/>
    </location>
</feature>
<evidence type="ECO:0000256" key="10">
    <source>
        <dbReference type="PROSITE-ProRule" id="PRU00169"/>
    </source>
</evidence>
<dbReference type="SUPFAM" id="SSF50341">
    <property type="entry name" value="CheW-like"/>
    <property type="match status" value="1"/>
</dbReference>
<evidence type="ECO:0000259" key="15">
    <source>
        <dbReference type="PROSITE" id="PS50851"/>
    </source>
</evidence>
<evidence type="ECO:0000256" key="7">
    <source>
        <dbReference type="ARBA" id="ARBA00023012"/>
    </source>
</evidence>
<dbReference type="AlphaFoldDB" id="A0AB39UT30"/>
<feature type="modified residue" description="Phosphohistidine" evidence="9">
    <location>
        <position position="311"/>
    </location>
</feature>
<dbReference type="InterPro" id="IPR036061">
    <property type="entry name" value="CheW-like_dom_sf"/>
</dbReference>